<dbReference type="EMBL" id="JANDHW010000002">
    <property type="protein sequence ID" value="MCP9611084.1"/>
    <property type="molecule type" value="Genomic_DNA"/>
</dbReference>
<evidence type="ECO:0000313" key="1">
    <source>
        <dbReference type="EMBL" id="MCP9611084.1"/>
    </source>
</evidence>
<evidence type="ECO:0000313" key="2">
    <source>
        <dbReference type="Proteomes" id="UP001205603"/>
    </source>
</evidence>
<keyword evidence="2" id="KW-1185">Reference proteome</keyword>
<protein>
    <submittedName>
        <fullName evidence="1">Uncharacterized protein</fullName>
    </submittedName>
</protein>
<organism evidence="1 2">
    <name type="scientific">Coprobacter tertius</name>
    <dbReference type="NCBI Taxonomy" id="2944915"/>
    <lineage>
        <taxon>Bacteria</taxon>
        <taxon>Pseudomonadati</taxon>
        <taxon>Bacteroidota</taxon>
        <taxon>Bacteroidia</taxon>
        <taxon>Bacteroidales</taxon>
        <taxon>Barnesiellaceae</taxon>
        <taxon>Coprobacter</taxon>
    </lineage>
</organism>
<gene>
    <name evidence="1" type="ORF">NMU02_03130</name>
</gene>
<comment type="caution">
    <text evidence="1">The sequence shown here is derived from an EMBL/GenBank/DDBJ whole genome shotgun (WGS) entry which is preliminary data.</text>
</comment>
<dbReference type="Proteomes" id="UP001205603">
    <property type="component" value="Unassembled WGS sequence"/>
</dbReference>
<accession>A0ABT1MFF6</accession>
<name>A0ABT1MFF6_9BACT</name>
<proteinExistence type="predicted"/>
<sequence length="152" mass="17410">MNAYQTRVVGSHFSTATISVAIFSKVDDGWQLNAFQKYFTDSGLFGGEGKEGIGKFSVLKIDGQIYLSFKRPVAGNNGFNEGIEELYYVDGDLPCKILQNVFKHIYYQENGEKTTTQKIDTIKSTKEFIWTTNNLNNDKKYIFNRSYCQYNM</sequence>
<dbReference type="RefSeq" id="WP_255025738.1">
    <property type="nucleotide sequence ID" value="NZ_JANDHW010000002.1"/>
</dbReference>
<reference evidence="1 2" key="1">
    <citation type="submission" date="2022-07" db="EMBL/GenBank/DDBJ databases">
        <title>Fecal culturing of patients with breast cancer.</title>
        <authorList>
            <person name="Teng N.M.Y."/>
            <person name="Kiu R."/>
            <person name="Evans R."/>
            <person name="Baker D.J."/>
            <person name="Zenner C."/>
            <person name="Robinson S.D."/>
            <person name="Hall L.J."/>
        </authorList>
    </citation>
    <scope>NUCLEOTIDE SEQUENCE [LARGE SCALE GENOMIC DNA]</scope>
    <source>
        <strain evidence="1 2">LH1063</strain>
    </source>
</reference>